<dbReference type="SMART" id="SM00060">
    <property type="entry name" value="FN3"/>
    <property type="match status" value="1"/>
</dbReference>
<proteinExistence type="predicted"/>
<dbReference type="Proteomes" id="UP001056981">
    <property type="component" value="Chromosome"/>
</dbReference>
<feature type="domain" description="Fibronectin type-III" evidence="1">
    <location>
        <begin position="46"/>
        <end position="127"/>
    </location>
</feature>
<dbReference type="SUPFAM" id="SSF49265">
    <property type="entry name" value="Fibronectin type III"/>
    <property type="match status" value="1"/>
</dbReference>
<evidence type="ECO:0000313" key="2">
    <source>
        <dbReference type="EMBL" id="UTC99724.1"/>
    </source>
</evidence>
<dbReference type="AlphaFoldDB" id="A0A9Q9BGW8"/>
<dbReference type="InterPro" id="IPR003961">
    <property type="entry name" value="FN3_dom"/>
</dbReference>
<gene>
    <name evidence="2" type="ORF">E4N86_02975</name>
</gene>
<name>A0A9Q9BGW8_TREDN</name>
<dbReference type="RefSeq" id="WP_253716476.1">
    <property type="nucleotide sequence ID" value="NZ_CP051522.1"/>
</dbReference>
<evidence type="ECO:0000259" key="1">
    <source>
        <dbReference type="SMART" id="SM00060"/>
    </source>
</evidence>
<dbReference type="InterPro" id="IPR013783">
    <property type="entry name" value="Ig-like_fold"/>
</dbReference>
<dbReference type="Gene3D" id="2.60.40.10">
    <property type="entry name" value="Immunoglobulins"/>
    <property type="match status" value="1"/>
</dbReference>
<dbReference type="InterPro" id="IPR036116">
    <property type="entry name" value="FN3_sf"/>
</dbReference>
<dbReference type="EMBL" id="CP051635">
    <property type="protein sequence ID" value="UTC99724.1"/>
    <property type="molecule type" value="Genomic_DNA"/>
</dbReference>
<accession>A0A9Q9BGW8</accession>
<dbReference type="Pfam" id="PF00041">
    <property type="entry name" value="fn3"/>
    <property type="match status" value="1"/>
</dbReference>
<evidence type="ECO:0000313" key="3">
    <source>
        <dbReference type="Proteomes" id="UP001056981"/>
    </source>
</evidence>
<protein>
    <submittedName>
        <fullName evidence="2">DUF4959 domain-containing protein</fullName>
    </submittedName>
</protein>
<organism evidence="2 3">
    <name type="scientific">Treponema denticola</name>
    <dbReference type="NCBI Taxonomy" id="158"/>
    <lineage>
        <taxon>Bacteria</taxon>
        <taxon>Pseudomonadati</taxon>
        <taxon>Spirochaetota</taxon>
        <taxon>Spirochaetia</taxon>
        <taxon>Spirochaetales</taxon>
        <taxon>Treponemataceae</taxon>
        <taxon>Treponema</taxon>
    </lineage>
</organism>
<sequence>MKQRHILVFGMLMTVLSIAFLFGCKQTVDQVQMQNKDVPPKDVMPPAPVTNLTASYSSDNQTITVIWQNPTDEDFKELQLICKKDNTVVKQETLEKDKTAFTVTGIPEDGSMYTITVKAKDNAGNESSQAEVTLQAIVFAKITEVTLDRYRIDTAVADRNITVTIKGQHFRKLTKLVVRVTEGSQTQQEKEAAIDVTNNTATAKLQAPIPPTPPLTKHGIYYKVNIFIDGTTLAGKWTSFTVTPPAKVDSIDVYPRSIPFNFTEPVTVTVKGSNLDLRGETKIKVFDLHENEVPSSTVTVEANVGKHIEKFEKKITPPAASGSYTIKVFFKGIAQTKTAKLERYEAPEITSVTIPKAGTSYAGKMLPVTVRGKNFSGLNTAFSVSGARFTKFKVWSNTEATTEIECPSVAGNTVITVHCGTASKTGMLSVIDSSVYAPGMIVLADKTLTAKEAYTAINPSNPPVGIVFDIYGVPKILALHVSGQKLTWAKNFTSGYATLFEKIICTPHKTGDRVAGTATFRGDTDGSDNWNYVKSIDPAGTAVAANYPAFNWVNTYNTTYAAQLGSSNLMWYMPSIAELCEIYRNKEKIDASLKAIHDLPDGGTYADAFFKSESYWSSSQVQNYNSGKEVWCVFFQTGSVSKTAKFIDLLTCAIADF</sequence>
<dbReference type="PROSITE" id="PS51257">
    <property type="entry name" value="PROKAR_LIPOPROTEIN"/>
    <property type="match status" value="1"/>
</dbReference>
<reference evidence="2" key="1">
    <citation type="submission" date="2020-04" db="EMBL/GenBank/DDBJ databases">
        <title>Comparative genomics of oral phylogroup-2 Treponema strains.</title>
        <authorList>
            <person name="Zeng H."/>
            <person name="Chan Y.K."/>
            <person name="Watt R.M."/>
        </authorList>
    </citation>
    <scope>NUCLEOTIDE SEQUENCE</scope>
    <source>
        <strain evidence="2">OMZ 905</strain>
    </source>
</reference>
<dbReference type="CDD" id="cd00063">
    <property type="entry name" value="FN3"/>
    <property type="match status" value="1"/>
</dbReference>